<evidence type="ECO:0000256" key="6">
    <source>
        <dbReference type="ARBA" id="ARBA00022741"/>
    </source>
</evidence>
<dbReference type="Gene3D" id="3.30.565.10">
    <property type="entry name" value="Histidine kinase-like ATPase, C-terminal domain"/>
    <property type="match status" value="1"/>
</dbReference>
<dbReference type="InterPro" id="IPR036890">
    <property type="entry name" value="HATPase_C_sf"/>
</dbReference>
<dbReference type="CDD" id="cd00130">
    <property type="entry name" value="PAS"/>
    <property type="match status" value="1"/>
</dbReference>
<dbReference type="InterPro" id="IPR013656">
    <property type="entry name" value="PAS_4"/>
</dbReference>
<protein>
    <recommendedName>
        <fullName evidence="3">histidine kinase</fullName>
        <ecNumber evidence="3">2.7.13.3</ecNumber>
    </recommendedName>
</protein>
<dbReference type="EMBL" id="FTOA01000011">
    <property type="protein sequence ID" value="SIT18298.1"/>
    <property type="molecule type" value="Genomic_DNA"/>
</dbReference>
<evidence type="ECO:0000256" key="10">
    <source>
        <dbReference type="SAM" id="Phobius"/>
    </source>
</evidence>
<feature type="transmembrane region" description="Helical" evidence="10">
    <location>
        <begin position="13"/>
        <end position="36"/>
    </location>
</feature>
<dbReference type="InterPro" id="IPR035965">
    <property type="entry name" value="PAS-like_dom_sf"/>
</dbReference>
<dbReference type="SUPFAM" id="SSF55874">
    <property type="entry name" value="ATPase domain of HSP90 chaperone/DNA topoisomerase II/histidine kinase"/>
    <property type="match status" value="1"/>
</dbReference>
<keyword evidence="10" id="KW-1133">Transmembrane helix</keyword>
<evidence type="ECO:0000256" key="3">
    <source>
        <dbReference type="ARBA" id="ARBA00012438"/>
    </source>
</evidence>
<dbReference type="InterPro" id="IPR003661">
    <property type="entry name" value="HisK_dim/P_dom"/>
</dbReference>
<evidence type="ECO:0000256" key="5">
    <source>
        <dbReference type="ARBA" id="ARBA00022679"/>
    </source>
</evidence>
<dbReference type="Pfam" id="PF00512">
    <property type="entry name" value="HisKA"/>
    <property type="match status" value="1"/>
</dbReference>
<dbReference type="Pfam" id="PF02518">
    <property type="entry name" value="HATPase_c"/>
    <property type="match status" value="1"/>
</dbReference>
<dbReference type="STRING" id="80876.SAMN05421779_11114"/>
<dbReference type="SMART" id="SM00388">
    <property type="entry name" value="HisKA"/>
    <property type="match status" value="1"/>
</dbReference>
<gene>
    <name evidence="13" type="ORF">SAMN05421779_11114</name>
</gene>
<feature type="transmembrane region" description="Helical" evidence="10">
    <location>
        <begin position="175"/>
        <end position="197"/>
    </location>
</feature>
<keyword evidence="6" id="KW-0547">Nucleotide-binding</keyword>
<evidence type="ECO:0000313" key="14">
    <source>
        <dbReference type="Proteomes" id="UP000185678"/>
    </source>
</evidence>
<evidence type="ECO:0000256" key="7">
    <source>
        <dbReference type="ARBA" id="ARBA00022777"/>
    </source>
</evidence>
<organism evidence="13 14">
    <name type="scientific">Insolitispirillum peregrinum</name>
    <dbReference type="NCBI Taxonomy" id="80876"/>
    <lineage>
        <taxon>Bacteria</taxon>
        <taxon>Pseudomonadati</taxon>
        <taxon>Pseudomonadota</taxon>
        <taxon>Alphaproteobacteria</taxon>
        <taxon>Rhodospirillales</taxon>
        <taxon>Novispirillaceae</taxon>
        <taxon>Insolitispirillum</taxon>
    </lineage>
</organism>
<accession>A0A1N7Q613</accession>
<comment type="subcellular location">
    <subcellularLocation>
        <location evidence="2">Membrane</location>
    </subcellularLocation>
</comment>
<evidence type="ECO:0000256" key="1">
    <source>
        <dbReference type="ARBA" id="ARBA00000085"/>
    </source>
</evidence>
<dbReference type="OrthoDB" id="9805942at2"/>
<feature type="domain" description="Histidine kinase" evidence="11">
    <location>
        <begin position="398"/>
        <end position="615"/>
    </location>
</feature>
<dbReference type="SMART" id="SM00304">
    <property type="entry name" value="HAMP"/>
    <property type="match status" value="1"/>
</dbReference>
<name>A0A1N7Q613_9PROT</name>
<feature type="domain" description="HAMP" evidence="12">
    <location>
        <begin position="199"/>
        <end position="251"/>
    </location>
</feature>
<dbReference type="InterPro" id="IPR003660">
    <property type="entry name" value="HAMP_dom"/>
</dbReference>
<dbReference type="InterPro" id="IPR000014">
    <property type="entry name" value="PAS"/>
</dbReference>
<dbReference type="Gene3D" id="6.10.340.10">
    <property type="match status" value="1"/>
</dbReference>
<dbReference type="PRINTS" id="PR00344">
    <property type="entry name" value="BCTRLSENSOR"/>
</dbReference>
<dbReference type="GO" id="GO:0016020">
    <property type="term" value="C:membrane"/>
    <property type="evidence" value="ECO:0007669"/>
    <property type="project" value="UniProtKB-SubCell"/>
</dbReference>
<keyword evidence="14" id="KW-1185">Reference proteome</keyword>
<keyword evidence="9" id="KW-0902">Two-component regulatory system</keyword>
<evidence type="ECO:0000259" key="12">
    <source>
        <dbReference type="PROSITE" id="PS50885"/>
    </source>
</evidence>
<dbReference type="SUPFAM" id="SSF47384">
    <property type="entry name" value="Homodimeric domain of signal transducing histidine kinase"/>
    <property type="match status" value="1"/>
</dbReference>
<evidence type="ECO:0000256" key="4">
    <source>
        <dbReference type="ARBA" id="ARBA00022553"/>
    </source>
</evidence>
<keyword evidence="10" id="KW-0812">Transmembrane</keyword>
<comment type="catalytic activity">
    <reaction evidence="1">
        <text>ATP + protein L-histidine = ADP + protein N-phospho-L-histidine.</text>
        <dbReference type="EC" id="2.7.13.3"/>
    </reaction>
</comment>
<keyword evidence="7 13" id="KW-0418">Kinase</keyword>
<dbReference type="InterPro" id="IPR005467">
    <property type="entry name" value="His_kinase_dom"/>
</dbReference>
<dbReference type="GO" id="GO:0005524">
    <property type="term" value="F:ATP binding"/>
    <property type="evidence" value="ECO:0007669"/>
    <property type="project" value="UniProtKB-KW"/>
</dbReference>
<dbReference type="CDD" id="cd06225">
    <property type="entry name" value="HAMP"/>
    <property type="match status" value="1"/>
</dbReference>
<evidence type="ECO:0000256" key="8">
    <source>
        <dbReference type="ARBA" id="ARBA00022840"/>
    </source>
</evidence>
<dbReference type="AlphaFoldDB" id="A0A1N7Q613"/>
<dbReference type="Proteomes" id="UP000185678">
    <property type="component" value="Unassembled WGS sequence"/>
</dbReference>
<dbReference type="SMART" id="SM00387">
    <property type="entry name" value="HATPase_c"/>
    <property type="match status" value="1"/>
</dbReference>
<proteinExistence type="predicted"/>
<dbReference type="InterPro" id="IPR003594">
    <property type="entry name" value="HATPase_dom"/>
</dbReference>
<evidence type="ECO:0000313" key="13">
    <source>
        <dbReference type="EMBL" id="SIT18298.1"/>
    </source>
</evidence>
<dbReference type="PROSITE" id="PS50109">
    <property type="entry name" value="HIS_KIN"/>
    <property type="match status" value="1"/>
</dbReference>
<keyword evidence="4" id="KW-0597">Phosphoprotein</keyword>
<dbReference type="Gene3D" id="3.30.450.290">
    <property type="match status" value="1"/>
</dbReference>
<dbReference type="Gene3D" id="3.30.450.20">
    <property type="entry name" value="PAS domain"/>
    <property type="match status" value="1"/>
</dbReference>
<dbReference type="PANTHER" id="PTHR43065:SF10">
    <property type="entry name" value="PEROXIDE STRESS-ACTIVATED HISTIDINE KINASE MAK3"/>
    <property type="match status" value="1"/>
</dbReference>
<keyword evidence="8" id="KW-0067">ATP-binding</keyword>
<evidence type="ECO:0000256" key="9">
    <source>
        <dbReference type="ARBA" id="ARBA00023012"/>
    </source>
</evidence>
<keyword evidence="5" id="KW-0808">Transferase</keyword>
<evidence type="ECO:0000256" key="2">
    <source>
        <dbReference type="ARBA" id="ARBA00004370"/>
    </source>
</evidence>
<dbReference type="Pfam" id="PF08448">
    <property type="entry name" value="PAS_4"/>
    <property type="match status" value="1"/>
</dbReference>
<keyword evidence="10" id="KW-0472">Membrane</keyword>
<dbReference type="RefSeq" id="WP_076402023.1">
    <property type="nucleotide sequence ID" value="NZ_FTOA01000011.1"/>
</dbReference>
<dbReference type="CDD" id="cd00082">
    <property type="entry name" value="HisKA"/>
    <property type="match status" value="1"/>
</dbReference>
<dbReference type="EC" id="2.7.13.3" evidence="3"/>
<dbReference type="PANTHER" id="PTHR43065">
    <property type="entry name" value="SENSOR HISTIDINE KINASE"/>
    <property type="match status" value="1"/>
</dbReference>
<dbReference type="Pfam" id="PF00672">
    <property type="entry name" value="HAMP"/>
    <property type="match status" value="1"/>
</dbReference>
<reference evidence="13 14" key="1">
    <citation type="submission" date="2017-01" db="EMBL/GenBank/DDBJ databases">
        <authorList>
            <person name="Mah S.A."/>
            <person name="Swanson W.J."/>
            <person name="Moy G.W."/>
            <person name="Vacquier V.D."/>
        </authorList>
    </citation>
    <scope>NUCLEOTIDE SEQUENCE [LARGE SCALE GENOMIC DNA]</scope>
    <source>
        <strain evidence="13 14">DSM 11589</strain>
    </source>
</reference>
<dbReference type="InterPro" id="IPR036097">
    <property type="entry name" value="HisK_dim/P_sf"/>
</dbReference>
<evidence type="ECO:0000259" key="11">
    <source>
        <dbReference type="PROSITE" id="PS50109"/>
    </source>
</evidence>
<dbReference type="PROSITE" id="PS50885">
    <property type="entry name" value="HAMP"/>
    <property type="match status" value="1"/>
</dbReference>
<sequence length="615" mass="65788">MSQWMTASLSRKVVAVVAAVLAGASLVFLLLFVSLYRAELEVERSMASERINRLLQASLENAMVKRDLDGLRAIISHLGELDGISGVMILNPDKEVRFASDPTLLGQVMGEETLDAHTRFTSNEHGREVLRSVNPVHNKEVCQQCHGDIADNPVNGVLFVDYDADALRGKAMSTALTLGASGVAVLMLVLALLTWSLRRMVVAPVSRLSQASTRLTAGDLTVRVPVHGEDELAELGRSFNKMAATLEQSMAALRQREEFQQALIDAIPDGVRVIDSGYQVVAANAAYAQQVGASRGSDVVGLPCYASSHHRDGPCPITLVTCPLHEINANGDAIKTVHQHIRANGEPFFVEISAAPMTIRDDTGQPRTLIVEAIRDMSADAEISHGQRLSEIAQLATGVAHEIRNPLVAIRMALEGILRKGGLVDGGTVHEPATLARYLSLVLGQIESCIGVSERLLNLTHFPAEGPEVVDVRAALEDAIALLTYEASVDGITVIADLPDSGTAVLATGSEIRMLAVNMMQNAFHAMPNGGSLTVSATVSNRQVTLSFKDTGVGIPPDVMSRIFDPYFTRRADGVEGTGMGLTICKNIVESYEGTISADSEPGKGTTFTITFPEA</sequence>
<dbReference type="SUPFAM" id="SSF55785">
    <property type="entry name" value="PYP-like sensor domain (PAS domain)"/>
    <property type="match status" value="1"/>
</dbReference>
<dbReference type="GO" id="GO:0000155">
    <property type="term" value="F:phosphorelay sensor kinase activity"/>
    <property type="evidence" value="ECO:0007669"/>
    <property type="project" value="InterPro"/>
</dbReference>
<dbReference type="SUPFAM" id="SSF158472">
    <property type="entry name" value="HAMP domain-like"/>
    <property type="match status" value="1"/>
</dbReference>
<dbReference type="InterPro" id="IPR004358">
    <property type="entry name" value="Sig_transdc_His_kin-like_C"/>
</dbReference>
<dbReference type="Gene3D" id="1.10.287.130">
    <property type="match status" value="1"/>
</dbReference>